<accession>A0AAF0BWL8</accession>
<dbReference type="PANTHER" id="PTHR21666:SF270">
    <property type="entry name" value="MUREIN HYDROLASE ACTIVATOR ENVC"/>
    <property type="match status" value="1"/>
</dbReference>
<keyword evidence="3" id="KW-1185">Reference proteome</keyword>
<dbReference type="InterPro" id="IPR011055">
    <property type="entry name" value="Dup_hybrid_motif"/>
</dbReference>
<feature type="domain" description="M23ase beta-sheet core" evidence="1">
    <location>
        <begin position="249"/>
        <end position="338"/>
    </location>
</feature>
<gene>
    <name evidence="2" type="ORF">PO878_04385</name>
</gene>
<evidence type="ECO:0000259" key="1">
    <source>
        <dbReference type="Pfam" id="PF01551"/>
    </source>
</evidence>
<name>A0AAF0BWL8_9ACTN</name>
<dbReference type="GO" id="GO:0004222">
    <property type="term" value="F:metalloendopeptidase activity"/>
    <property type="evidence" value="ECO:0007669"/>
    <property type="project" value="TreeGrafter"/>
</dbReference>
<dbReference type="Gene3D" id="2.70.70.10">
    <property type="entry name" value="Glucose Permease (Domain IIA)"/>
    <property type="match status" value="1"/>
</dbReference>
<dbReference type="CDD" id="cd12797">
    <property type="entry name" value="M23_peptidase"/>
    <property type="match status" value="1"/>
</dbReference>
<protein>
    <submittedName>
        <fullName evidence="2">Peptidoglycan DD-metalloendopeptidase family protein</fullName>
    </submittedName>
</protein>
<dbReference type="InterPro" id="IPR016047">
    <property type="entry name" value="M23ase_b-sheet_dom"/>
</dbReference>
<dbReference type="PANTHER" id="PTHR21666">
    <property type="entry name" value="PEPTIDASE-RELATED"/>
    <property type="match status" value="1"/>
</dbReference>
<sequence length="366" mass="37629">MTIGGFTSLPILAVGISGISPPACGELGEVADDGTPSILGPSTLTVSDLRAWWTSTGRGQPSNLGIAIEDLIALYATEGDAEGVRGDMALAQAVLETGHFTNSDTAINNFAGIAHYDGAASGSAFRDPIIGVRAQIQLLKKYALGNDTPLANPNVAPRAGASATTWGGLAGTWASATTYWTSLNSVYGAMLTHAGAMPDPADPFASLTSLPCGGGDLAVSGDYALPVERRWYDENPRWFTKPHHDYPAADVPVPVGTPLYAVTNGVVVGTPTSGRCGVGVIFNGDDRAQYTYCHGQPGTQAVAIGDRVTVGQHLLDSASTGNSTGPHLHFGIRTDGAQRCPQPFFVAIANGQPLAPQGLPAAGCTS</sequence>
<dbReference type="AlphaFoldDB" id="A0AAF0BWL8"/>
<dbReference type="EMBL" id="CP116942">
    <property type="protein sequence ID" value="WCO67960.1"/>
    <property type="molecule type" value="Genomic_DNA"/>
</dbReference>
<reference evidence="2" key="1">
    <citation type="submission" date="2023-01" db="EMBL/GenBank/DDBJ databases">
        <title>The diversity of Class Acidimicrobiia in South China Sea sediment environments and the proposal of Iamia marina sp. nov., a novel species of the genus Iamia.</title>
        <authorList>
            <person name="He Y."/>
            <person name="Tian X."/>
        </authorList>
    </citation>
    <scope>NUCLEOTIDE SEQUENCE</scope>
    <source>
        <strain evidence="2">DSM 19957</strain>
    </source>
</reference>
<dbReference type="SUPFAM" id="SSF51261">
    <property type="entry name" value="Duplicated hybrid motif"/>
    <property type="match status" value="1"/>
</dbReference>
<dbReference type="KEGG" id="ima:PO878_04385"/>
<evidence type="ECO:0000313" key="3">
    <source>
        <dbReference type="Proteomes" id="UP001216390"/>
    </source>
</evidence>
<dbReference type="InterPro" id="IPR050570">
    <property type="entry name" value="Cell_wall_metabolism_enzyme"/>
</dbReference>
<evidence type="ECO:0000313" key="2">
    <source>
        <dbReference type="EMBL" id="WCO67960.1"/>
    </source>
</evidence>
<organism evidence="2 3">
    <name type="scientific">Iamia majanohamensis</name>
    <dbReference type="NCBI Taxonomy" id="467976"/>
    <lineage>
        <taxon>Bacteria</taxon>
        <taxon>Bacillati</taxon>
        <taxon>Actinomycetota</taxon>
        <taxon>Acidimicrobiia</taxon>
        <taxon>Acidimicrobiales</taxon>
        <taxon>Iamiaceae</taxon>
        <taxon>Iamia</taxon>
    </lineage>
</organism>
<proteinExistence type="predicted"/>
<dbReference type="Pfam" id="PF01551">
    <property type="entry name" value="Peptidase_M23"/>
    <property type="match status" value="1"/>
</dbReference>
<dbReference type="RefSeq" id="WP_272737477.1">
    <property type="nucleotide sequence ID" value="NZ_CP116942.1"/>
</dbReference>
<dbReference type="Proteomes" id="UP001216390">
    <property type="component" value="Chromosome"/>
</dbReference>